<sequence>MGGGCTGPHAGRQPHFQPIDSTLLVLGMNHQARQSRVMSYLDFVKFRAKANPCVAGLLEHLQRESRAASRIVYLDYPPNESPKLSEPVSAVEADVANIVERITPHTTRFLFVENVTSTIVSTLGEALDIDPLFFAEYINYRVPKFGKAGPAPSLACDFAIADHVEKSYSPSSLPVCGFEQQSRFHYSIHVDDRLQYSSEGPATNTDIRETTLPCSGIFLVDPLINAVDVPDMEPHKSYQARVFSDGFEDFASPPLFSSFAYEKASRSLNETSMLDRMIYYLQMRQPPGFHVNSPSILSVGYYPVRIVLSEWSFYAHLMNRCSKYDQYSFTNKPGQLRDEDLVHLQRWRRRIKRGKQRLDILAEVINFKMQYEDEKEPWHLVLKDINWLRKQLQEYCESLEQMVTVATSMVQLLDSRRSMLEAVNMRRLTYIAMVFIPLAWVASLFSMSDAYTPGNESFWVYVATALPLLGVVLILSILPYDRIYGTLRDAWEGKEKIRDMGKMSRLPLDVV</sequence>
<evidence type="ECO:0000313" key="7">
    <source>
        <dbReference type="Proteomes" id="UP000287144"/>
    </source>
</evidence>
<evidence type="ECO:0000256" key="3">
    <source>
        <dbReference type="ARBA" id="ARBA00022989"/>
    </source>
</evidence>
<dbReference type="InterPro" id="IPR002523">
    <property type="entry name" value="MgTranspt_CorA/ZnTranspt_ZntB"/>
</dbReference>
<comment type="subcellular location">
    <subcellularLocation>
        <location evidence="1">Membrane</location>
        <topology evidence="1">Multi-pass membrane protein</topology>
    </subcellularLocation>
</comment>
<dbReference type="SUPFAM" id="SSF144083">
    <property type="entry name" value="Magnesium transport protein CorA, transmembrane region"/>
    <property type="match status" value="1"/>
</dbReference>
<dbReference type="AlphaFoldDB" id="A0A428TH46"/>
<name>A0A428TH46_9HYPO</name>
<evidence type="ECO:0000256" key="1">
    <source>
        <dbReference type="ARBA" id="ARBA00004141"/>
    </source>
</evidence>
<feature type="transmembrane region" description="Helical" evidence="5">
    <location>
        <begin position="458"/>
        <end position="478"/>
    </location>
</feature>
<dbReference type="Gene3D" id="1.20.58.340">
    <property type="entry name" value="Magnesium transport protein CorA, transmembrane region"/>
    <property type="match status" value="1"/>
</dbReference>
<proteinExistence type="predicted"/>
<keyword evidence="3 5" id="KW-1133">Transmembrane helix</keyword>
<accession>A0A428TH46</accession>
<evidence type="ECO:0000256" key="2">
    <source>
        <dbReference type="ARBA" id="ARBA00022692"/>
    </source>
</evidence>
<dbReference type="GO" id="GO:0046873">
    <property type="term" value="F:metal ion transmembrane transporter activity"/>
    <property type="evidence" value="ECO:0007669"/>
    <property type="project" value="InterPro"/>
</dbReference>
<dbReference type="Pfam" id="PF01544">
    <property type="entry name" value="CorA"/>
    <property type="match status" value="1"/>
</dbReference>
<dbReference type="STRING" id="1325735.A0A428TH46"/>
<evidence type="ECO:0000313" key="6">
    <source>
        <dbReference type="EMBL" id="RSM01347.1"/>
    </source>
</evidence>
<evidence type="ECO:0000256" key="5">
    <source>
        <dbReference type="SAM" id="Phobius"/>
    </source>
</evidence>
<dbReference type="EMBL" id="NKCK01000085">
    <property type="protein sequence ID" value="RSM01347.1"/>
    <property type="molecule type" value="Genomic_DNA"/>
</dbReference>
<dbReference type="Proteomes" id="UP000287144">
    <property type="component" value="Unassembled WGS sequence"/>
</dbReference>
<dbReference type="InterPro" id="IPR045863">
    <property type="entry name" value="CorA_TM1_TM2"/>
</dbReference>
<keyword evidence="2 5" id="KW-0812">Transmembrane</keyword>
<keyword evidence="4 5" id="KW-0472">Membrane</keyword>
<dbReference type="GO" id="GO:0016020">
    <property type="term" value="C:membrane"/>
    <property type="evidence" value="ECO:0007669"/>
    <property type="project" value="UniProtKB-SubCell"/>
</dbReference>
<keyword evidence="7" id="KW-1185">Reference proteome</keyword>
<reference evidence="6 7" key="1">
    <citation type="submission" date="2017-06" db="EMBL/GenBank/DDBJ databases">
        <title>Comparative genomic analysis of Ambrosia Fusariam Clade fungi.</title>
        <authorList>
            <person name="Stajich J.E."/>
            <person name="Carrillo J."/>
            <person name="Kijimoto T."/>
            <person name="Eskalen A."/>
            <person name="O'Donnell K."/>
            <person name="Kasson M."/>
        </authorList>
    </citation>
    <scope>NUCLEOTIDE SEQUENCE [LARGE SCALE GENOMIC DNA]</scope>
    <source>
        <strain evidence="6 7">NRRL62579</strain>
    </source>
</reference>
<evidence type="ECO:0000256" key="4">
    <source>
        <dbReference type="ARBA" id="ARBA00023136"/>
    </source>
</evidence>
<comment type="caution">
    <text evidence="6">The sequence shown here is derived from an EMBL/GenBank/DDBJ whole genome shotgun (WGS) entry which is preliminary data.</text>
</comment>
<organism evidence="6 7">
    <name type="scientific">Fusarium oligoseptatum</name>
    <dbReference type="NCBI Taxonomy" id="2604345"/>
    <lineage>
        <taxon>Eukaryota</taxon>
        <taxon>Fungi</taxon>
        <taxon>Dikarya</taxon>
        <taxon>Ascomycota</taxon>
        <taxon>Pezizomycotina</taxon>
        <taxon>Sordariomycetes</taxon>
        <taxon>Hypocreomycetidae</taxon>
        <taxon>Hypocreales</taxon>
        <taxon>Nectriaceae</taxon>
        <taxon>Fusarium</taxon>
        <taxon>Fusarium solani species complex</taxon>
    </lineage>
</organism>
<gene>
    <name evidence="6" type="ORF">CEP52_008632</name>
</gene>
<feature type="transmembrane region" description="Helical" evidence="5">
    <location>
        <begin position="428"/>
        <end position="446"/>
    </location>
</feature>
<protein>
    <submittedName>
        <fullName evidence="6">Uncharacterized protein</fullName>
    </submittedName>
</protein>